<dbReference type="InterPro" id="IPR036388">
    <property type="entry name" value="WH-like_DNA-bd_sf"/>
</dbReference>
<protein>
    <submittedName>
        <fullName evidence="5">Putative transcriptional regulator</fullName>
    </submittedName>
</protein>
<dbReference type="SMART" id="SM00418">
    <property type="entry name" value="HTH_ARSR"/>
    <property type="match status" value="1"/>
</dbReference>
<reference evidence="5 6" key="1">
    <citation type="submission" date="2012-02" db="EMBL/GenBank/DDBJ databases">
        <title>Improved High-Quality Draft Sequence of Rhizobium leguminosarum bv. trifolii WSM2297.</title>
        <authorList>
            <consortium name="US DOE Joint Genome Institute"/>
            <person name="Lucas S."/>
            <person name="Han J."/>
            <person name="Lapidus A."/>
            <person name="Cheng J.-F."/>
            <person name="Goodwin L."/>
            <person name="Pitluck S."/>
            <person name="Peters L."/>
            <person name="Ovchinnikova G."/>
            <person name="Zhang X."/>
            <person name="Detter J.C."/>
            <person name="Han C."/>
            <person name="Tapia R."/>
            <person name="Land M."/>
            <person name="Hauser L."/>
            <person name="Kyrpides N."/>
            <person name="Ivanova N."/>
            <person name="Pagani I."/>
            <person name="Brau L."/>
            <person name="Yates R."/>
            <person name="O'Hara G."/>
            <person name="Rui T."/>
            <person name="Howieson J."/>
            <person name="Reeve W."/>
            <person name="Woyke T."/>
        </authorList>
    </citation>
    <scope>NUCLEOTIDE SEQUENCE [LARGE SCALE GENOMIC DNA]</scope>
    <source>
        <strain evidence="5 6">WSM2297</strain>
    </source>
</reference>
<dbReference type="PRINTS" id="PR00778">
    <property type="entry name" value="HTHARSR"/>
</dbReference>
<organism evidence="5 6">
    <name type="scientific">Rhizobium leguminosarum bv. trifolii WSM2297</name>
    <dbReference type="NCBI Taxonomy" id="754762"/>
    <lineage>
        <taxon>Bacteria</taxon>
        <taxon>Pseudomonadati</taxon>
        <taxon>Pseudomonadota</taxon>
        <taxon>Alphaproteobacteria</taxon>
        <taxon>Hyphomicrobiales</taxon>
        <taxon>Rhizobiaceae</taxon>
        <taxon>Rhizobium/Agrobacterium group</taxon>
        <taxon>Rhizobium</taxon>
    </lineage>
</organism>
<dbReference type="PANTHER" id="PTHR43132">
    <property type="entry name" value="ARSENICAL RESISTANCE OPERON REPRESSOR ARSR-RELATED"/>
    <property type="match status" value="1"/>
</dbReference>
<evidence type="ECO:0000313" key="6">
    <source>
        <dbReference type="Proteomes" id="UP000005732"/>
    </source>
</evidence>
<evidence type="ECO:0000313" key="5">
    <source>
        <dbReference type="EMBL" id="EJC82610.1"/>
    </source>
</evidence>
<dbReference type="Pfam" id="PF12840">
    <property type="entry name" value="HTH_20"/>
    <property type="match status" value="1"/>
</dbReference>
<keyword evidence="2" id="KW-0238">DNA-binding</keyword>
<dbReference type="GO" id="GO:0003700">
    <property type="term" value="F:DNA-binding transcription factor activity"/>
    <property type="evidence" value="ECO:0007669"/>
    <property type="project" value="InterPro"/>
</dbReference>
<evidence type="ECO:0000256" key="1">
    <source>
        <dbReference type="ARBA" id="ARBA00023015"/>
    </source>
</evidence>
<dbReference type="Gene3D" id="1.10.10.10">
    <property type="entry name" value="Winged helix-like DNA-binding domain superfamily/Winged helix DNA-binding domain"/>
    <property type="match status" value="1"/>
</dbReference>
<feature type="domain" description="HTH arsR-type" evidence="4">
    <location>
        <begin position="1"/>
        <end position="95"/>
    </location>
</feature>
<dbReference type="PANTHER" id="PTHR43132:SF2">
    <property type="entry name" value="ARSENICAL RESISTANCE OPERON REPRESSOR ARSR-RELATED"/>
    <property type="match status" value="1"/>
</dbReference>
<dbReference type="RefSeq" id="WP_003584305.1">
    <property type="nucleotide sequence ID" value="NZ_JH719395.1"/>
</dbReference>
<dbReference type="InterPro" id="IPR011991">
    <property type="entry name" value="ArsR-like_HTH"/>
</dbReference>
<keyword evidence="1" id="KW-0805">Transcription regulation</keyword>
<dbReference type="GO" id="GO:0003677">
    <property type="term" value="F:DNA binding"/>
    <property type="evidence" value="ECO:0007669"/>
    <property type="project" value="UniProtKB-KW"/>
</dbReference>
<evidence type="ECO:0000259" key="4">
    <source>
        <dbReference type="PROSITE" id="PS50987"/>
    </source>
</evidence>
<dbReference type="InterPro" id="IPR051011">
    <property type="entry name" value="Metal_resp_trans_reg"/>
</dbReference>
<evidence type="ECO:0000256" key="2">
    <source>
        <dbReference type="ARBA" id="ARBA00023125"/>
    </source>
</evidence>
<dbReference type="EMBL" id="JH719395">
    <property type="protein sequence ID" value="EJC82610.1"/>
    <property type="molecule type" value="Genomic_DNA"/>
</dbReference>
<dbReference type="InterPro" id="IPR036390">
    <property type="entry name" value="WH_DNA-bd_sf"/>
</dbReference>
<keyword evidence="3" id="KW-0804">Transcription</keyword>
<dbReference type="OrthoDB" id="9804742at2"/>
<dbReference type="Proteomes" id="UP000005732">
    <property type="component" value="Unassembled WGS sequence"/>
</dbReference>
<proteinExistence type="predicted"/>
<dbReference type="NCBIfam" id="NF033788">
    <property type="entry name" value="HTH_metalloreg"/>
    <property type="match status" value="1"/>
</dbReference>
<dbReference type="CDD" id="cd00090">
    <property type="entry name" value="HTH_ARSR"/>
    <property type="match status" value="1"/>
</dbReference>
<accession>J0CS68</accession>
<name>J0CS68_RHILT</name>
<dbReference type="SUPFAM" id="SSF46785">
    <property type="entry name" value="Winged helix' DNA-binding domain"/>
    <property type="match status" value="1"/>
</dbReference>
<evidence type="ECO:0000256" key="3">
    <source>
        <dbReference type="ARBA" id="ARBA00023163"/>
    </source>
</evidence>
<dbReference type="PROSITE" id="PS50987">
    <property type="entry name" value="HTH_ARSR_2"/>
    <property type="match status" value="1"/>
</dbReference>
<dbReference type="InterPro" id="IPR001845">
    <property type="entry name" value="HTH_ArsR_DNA-bd_dom"/>
</dbReference>
<gene>
    <name evidence="5" type="ORF">Rleg4DRAFT_4325</name>
</gene>
<sequence length="134" mass="14383">MDQRQALISFAALSQETRLRIVRMLVIAGPDGMAAGMIADKVEVSPSNVSFHLKELERSGLIDQKREARSIIYTASYETLGGLVRFLMEDCCGGRPEICAPAAEVAACCAPAPETHLRQIGAMEGATAKPFEAS</sequence>
<dbReference type="HOGENOM" id="CLU_097806_2_0_5"/>
<dbReference type="AlphaFoldDB" id="J0CS68"/>